<dbReference type="InterPro" id="IPR001789">
    <property type="entry name" value="Sig_transdc_resp-reg_receiver"/>
</dbReference>
<keyword evidence="8" id="KW-1133">Transmembrane helix</keyword>
<dbReference type="PROSITE" id="PS50109">
    <property type="entry name" value="HIS_KIN"/>
    <property type="match status" value="1"/>
</dbReference>
<dbReference type="Pfam" id="PF00072">
    <property type="entry name" value="Response_reg"/>
    <property type="match status" value="2"/>
</dbReference>
<evidence type="ECO:0000256" key="8">
    <source>
        <dbReference type="SAM" id="Phobius"/>
    </source>
</evidence>
<dbReference type="Pfam" id="PF17152">
    <property type="entry name" value="CHASE8"/>
    <property type="match status" value="1"/>
</dbReference>
<dbReference type="Gene3D" id="3.30.565.10">
    <property type="entry name" value="Histidine kinase-like ATPase, C-terminal domain"/>
    <property type="match status" value="1"/>
</dbReference>
<dbReference type="SMART" id="SM00388">
    <property type="entry name" value="HisKA"/>
    <property type="match status" value="1"/>
</dbReference>
<evidence type="ECO:0000313" key="12">
    <source>
        <dbReference type="EMBL" id="NNG23313.1"/>
    </source>
</evidence>
<dbReference type="InterPro" id="IPR003661">
    <property type="entry name" value="HisK_dim/P_dom"/>
</dbReference>
<dbReference type="EC" id="2.7.13.3" evidence="3"/>
<dbReference type="EMBL" id="JABAIV010000003">
    <property type="protein sequence ID" value="NNG23313.1"/>
    <property type="molecule type" value="Genomic_DNA"/>
</dbReference>
<reference evidence="12 13" key="1">
    <citation type="submission" date="2020-04" db="EMBL/GenBank/DDBJ databases">
        <title>Massilia sp. nov., a cold adapted bacteria isolated from Arctic soil.</title>
        <authorList>
            <person name="Son J."/>
            <person name="Ka J.-O."/>
        </authorList>
    </citation>
    <scope>NUCLEOTIDE SEQUENCE [LARGE SCALE GENOMIC DNA]</scope>
    <source>
        <strain evidence="12 13">ML15P13</strain>
    </source>
</reference>
<evidence type="ECO:0000313" key="13">
    <source>
        <dbReference type="Proteomes" id="UP000533905"/>
    </source>
</evidence>
<dbReference type="InterPro" id="IPR003594">
    <property type="entry name" value="HATPase_dom"/>
</dbReference>
<evidence type="ECO:0000259" key="10">
    <source>
        <dbReference type="PROSITE" id="PS50110"/>
    </source>
</evidence>
<dbReference type="PROSITE" id="PS50885">
    <property type="entry name" value="HAMP"/>
    <property type="match status" value="1"/>
</dbReference>
<dbReference type="SUPFAM" id="SSF47384">
    <property type="entry name" value="Homodimeric domain of signal transducing histidine kinase"/>
    <property type="match status" value="1"/>
</dbReference>
<dbReference type="Gene3D" id="3.40.50.2300">
    <property type="match status" value="2"/>
</dbReference>
<evidence type="ECO:0000256" key="7">
    <source>
        <dbReference type="PROSITE-ProRule" id="PRU00169"/>
    </source>
</evidence>
<accession>A0A7Y2JZJ3</accession>
<protein>
    <recommendedName>
        <fullName evidence="3">histidine kinase</fullName>
        <ecNumber evidence="3">2.7.13.3</ecNumber>
    </recommendedName>
</protein>
<dbReference type="CDD" id="cd00082">
    <property type="entry name" value="HisKA"/>
    <property type="match status" value="1"/>
</dbReference>
<dbReference type="InterPro" id="IPR036097">
    <property type="entry name" value="HisK_dim/P_sf"/>
</dbReference>
<dbReference type="SUPFAM" id="SSF52172">
    <property type="entry name" value="CheY-like"/>
    <property type="match status" value="2"/>
</dbReference>
<feature type="modified residue" description="4-aspartylphosphate" evidence="7">
    <location>
        <position position="747"/>
    </location>
</feature>
<dbReference type="Pfam" id="PF00672">
    <property type="entry name" value="HAMP"/>
    <property type="match status" value="1"/>
</dbReference>
<evidence type="ECO:0000256" key="5">
    <source>
        <dbReference type="ARBA" id="ARBA00022679"/>
    </source>
</evidence>
<evidence type="ECO:0000259" key="11">
    <source>
        <dbReference type="PROSITE" id="PS50885"/>
    </source>
</evidence>
<dbReference type="RefSeq" id="WP_171083773.1">
    <property type="nucleotide sequence ID" value="NZ_JABAIV010000003.1"/>
</dbReference>
<dbReference type="SMART" id="SM00387">
    <property type="entry name" value="HATPase_c"/>
    <property type="match status" value="1"/>
</dbReference>
<dbReference type="InterPro" id="IPR011006">
    <property type="entry name" value="CheY-like_superfamily"/>
</dbReference>
<proteinExistence type="predicted"/>
<dbReference type="Pfam" id="PF02518">
    <property type="entry name" value="HATPase_c"/>
    <property type="match status" value="1"/>
</dbReference>
<feature type="domain" description="Histidine kinase" evidence="9">
    <location>
        <begin position="298"/>
        <end position="521"/>
    </location>
</feature>
<evidence type="ECO:0000256" key="4">
    <source>
        <dbReference type="ARBA" id="ARBA00022553"/>
    </source>
</evidence>
<dbReference type="SUPFAM" id="SSF158472">
    <property type="entry name" value="HAMP domain-like"/>
    <property type="match status" value="1"/>
</dbReference>
<dbReference type="PROSITE" id="PS50110">
    <property type="entry name" value="RESPONSE_REGULATORY"/>
    <property type="match status" value="2"/>
</dbReference>
<evidence type="ECO:0000259" key="9">
    <source>
        <dbReference type="PROSITE" id="PS50109"/>
    </source>
</evidence>
<keyword evidence="5" id="KW-0808">Transferase</keyword>
<dbReference type="PRINTS" id="PR00344">
    <property type="entry name" value="BCTRLSENSOR"/>
</dbReference>
<gene>
    <name evidence="12" type="ORF">HGB41_09920</name>
</gene>
<feature type="transmembrane region" description="Helical" evidence="8">
    <location>
        <begin position="161"/>
        <end position="184"/>
    </location>
</feature>
<dbReference type="SMART" id="SM00448">
    <property type="entry name" value="REC"/>
    <property type="match status" value="2"/>
</dbReference>
<name>A0A7Y2JZJ3_9BURK</name>
<dbReference type="CDD" id="cd00156">
    <property type="entry name" value="REC"/>
    <property type="match status" value="1"/>
</dbReference>
<keyword evidence="8" id="KW-0472">Membrane</keyword>
<dbReference type="InterPro" id="IPR005467">
    <property type="entry name" value="His_kinase_dom"/>
</dbReference>
<dbReference type="InterPro" id="IPR004358">
    <property type="entry name" value="Sig_transdc_His_kin-like_C"/>
</dbReference>
<feature type="transmembrane region" description="Helical" evidence="8">
    <location>
        <begin position="12"/>
        <end position="35"/>
    </location>
</feature>
<feature type="domain" description="HAMP" evidence="11">
    <location>
        <begin position="182"/>
        <end position="235"/>
    </location>
</feature>
<dbReference type="SMART" id="SM00304">
    <property type="entry name" value="HAMP"/>
    <property type="match status" value="1"/>
</dbReference>
<dbReference type="PANTHER" id="PTHR43065">
    <property type="entry name" value="SENSOR HISTIDINE KINASE"/>
    <property type="match status" value="1"/>
</dbReference>
<sequence length="812" mass="87212">MFSSIRRSISRKFMVAVMATTFTAVFVSGLANLAYDINDFRTSVLEELGSQADILAQVSTAALEFEDKPSAEATLARLGARPNVHAAAIYRADGTLFVSYTSADQPQALSPPGRPSATGHIIDGNDLHIFRPILRGKDKVGTIYLRSAYPLDVRVERGLKMFGAALAVSLAVAALAAGWLQAAVTMPVKAMTRAVRELITRRDFSQRVSKTTEDETGMLVDAFNSMLAEIGQHAARLEQSNVSLTHEIAERAKVEQALNELNASLEERIAARSLELAKANEQLHQSQKMEAIGQLTGGVAHDFNNVLQVINGNLQLLGMTLPEDAAAQRRLETARYATERGAKLASQLLAFARRQPLQPAPTDLGRVLRDMDDMLRRALGETVEVETAVTGGLWNTLVDPNQLENVVLNLAINARDAMKGHGKLTLELGNAMLDEHYAANEQEVVAGQYVMLAISDTGCGMPPDVVARAFEPFFTTKREGEGTGLGLSMAFGFVKQSSGHIKIYSEVGSGTTIKIYLPRSHQAEEQQFNMAVGEVVGGSEIVLVVEDDLAVQATAVDMLTALGYRVLRADNGDAAVAVLEEHARIDMLFTDVVMPGAVRSPELARIAKDLHPAISVLFTSGYTRNAIVHGGRLDPGVELISKPYRADDLARKIRHVFANTRQVEGLRQASASVAQPAADGAIGAMGTRAEAQRADGLRLLVVEDDPDNRMLLQELLGMLGHQVRAVGSAEEAAAAFQPGCFDALVTDVHLPGMSGLELAGALRRLEPSLNVVIASGSGEVAAPEGGHPYLSLPKPYQIDRMDALLRGAVSMA</sequence>
<dbReference type="Proteomes" id="UP000533905">
    <property type="component" value="Unassembled WGS sequence"/>
</dbReference>
<dbReference type="SUPFAM" id="SSF55874">
    <property type="entry name" value="ATPase domain of HSP90 chaperone/DNA topoisomerase II/histidine kinase"/>
    <property type="match status" value="1"/>
</dbReference>
<keyword evidence="8" id="KW-0812">Transmembrane</keyword>
<evidence type="ECO:0000256" key="3">
    <source>
        <dbReference type="ARBA" id="ARBA00012438"/>
    </source>
</evidence>
<dbReference type="CDD" id="cd06225">
    <property type="entry name" value="HAMP"/>
    <property type="match status" value="1"/>
</dbReference>
<dbReference type="InterPro" id="IPR003660">
    <property type="entry name" value="HAMP_dom"/>
</dbReference>
<feature type="domain" description="Response regulatory" evidence="10">
    <location>
        <begin position="698"/>
        <end position="809"/>
    </location>
</feature>
<dbReference type="PANTHER" id="PTHR43065:SF49">
    <property type="entry name" value="HISTIDINE KINASE"/>
    <property type="match status" value="1"/>
</dbReference>
<evidence type="ECO:0000256" key="2">
    <source>
        <dbReference type="ARBA" id="ARBA00004370"/>
    </source>
</evidence>
<evidence type="ECO:0000256" key="6">
    <source>
        <dbReference type="ARBA" id="ARBA00022777"/>
    </source>
</evidence>
<comment type="subcellular location">
    <subcellularLocation>
        <location evidence="2">Membrane</location>
    </subcellularLocation>
</comment>
<comment type="catalytic activity">
    <reaction evidence="1">
        <text>ATP + protein L-histidine = ADP + protein N-phospho-L-histidine.</text>
        <dbReference type="EC" id="2.7.13.3"/>
    </reaction>
</comment>
<dbReference type="GO" id="GO:0016020">
    <property type="term" value="C:membrane"/>
    <property type="evidence" value="ECO:0007669"/>
    <property type="project" value="UniProtKB-SubCell"/>
</dbReference>
<keyword evidence="13" id="KW-1185">Reference proteome</keyword>
<dbReference type="GO" id="GO:0000155">
    <property type="term" value="F:phosphorelay sensor kinase activity"/>
    <property type="evidence" value="ECO:0007669"/>
    <property type="project" value="InterPro"/>
</dbReference>
<keyword evidence="6" id="KW-0418">Kinase</keyword>
<feature type="modified residue" description="4-aspartylphosphate" evidence="7">
    <location>
        <position position="591"/>
    </location>
</feature>
<dbReference type="AlphaFoldDB" id="A0A7Y2JZJ3"/>
<feature type="domain" description="Response regulatory" evidence="10">
    <location>
        <begin position="541"/>
        <end position="657"/>
    </location>
</feature>
<dbReference type="InterPro" id="IPR036890">
    <property type="entry name" value="HATPase_C_sf"/>
</dbReference>
<comment type="caution">
    <text evidence="12">The sequence shown here is derived from an EMBL/GenBank/DDBJ whole genome shotgun (WGS) entry which is preliminary data.</text>
</comment>
<organism evidence="12 13">
    <name type="scientific">Telluria aromaticivorans</name>
    <dbReference type="NCBI Taxonomy" id="2725995"/>
    <lineage>
        <taxon>Bacteria</taxon>
        <taxon>Pseudomonadati</taxon>
        <taxon>Pseudomonadota</taxon>
        <taxon>Betaproteobacteria</taxon>
        <taxon>Burkholderiales</taxon>
        <taxon>Oxalobacteraceae</taxon>
        <taxon>Telluria group</taxon>
        <taxon>Telluria</taxon>
    </lineage>
</organism>
<dbReference type="Pfam" id="PF00512">
    <property type="entry name" value="HisKA"/>
    <property type="match status" value="1"/>
</dbReference>
<dbReference type="InterPro" id="IPR033417">
    <property type="entry name" value="CHASE8"/>
</dbReference>
<dbReference type="Gene3D" id="6.10.340.10">
    <property type="match status" value="1"/>
</dbReference>
<evidence type="ECO:0000256" key="1">
    <source>
        <dbReference type="ARBA" id="ARBA00000085"/>
    </source>
</evidence>
<dbReference type="Gene3D" id="1.10.287.130">
    <property type="match status" value="1"/>
</dbReference>
<keyword evidence="4 7" id="KW-0597">Phosphoprotein</keyword>